<evidence type="ECO:0000313" key="3">
    <source>
        <dbReference type="Proteomes" id="UP001438707"/>
    </source>
</evidence>
<sequence length="149" mass="16079">MAGEPVPKGKGNVGQTRTAWLEAVEDKENVDPASGLTVTTRRQRRRLVAAPAQSNMLAGSETPGGQASKEPRQPLTDITPAFPEATVLQDLQWLQIDDAAEPSAKMAKAKRFLGDHLNAAALHHDQGPAASQRCGNISKPTRSRHRCIR</sequence>
<organism evidence="2 3">
    <name type="scientific">Apatococcus lobatus</name>
    <dbReference type="NCBI Taxonomy" id="904363"/>
    <lineage>
        <taxon>Eukaryota</taxon>
        <taxon>Viridiplantae</taxon>
        <taxon>Chlorophyta</taxon>
        <taxon>core chlorophytes</taxon>
        <taxon>Trebouxiophyceae</taxon>
        <taxon>Chlorellales</taxon>
        <taxon>Chlorellaceae</taxon>
        <taxon>Apatococcus</taxon>
    </lineage>
</organism>
<evidence type="ECO:0000256" key="1">
    <source>
        <dbReference type="SAM" id="MobiDB-lite"/>
    </source>
</evidence>
<name>A0AAW1RL89_9CHLO</name>
<feature type="region of interest" description="Disordered" evidence="1">
    <location>
        <begin position="125"/>
        <end position="149"/>
    </location>
</feature>
<keyword evidence="3" id="KW-1185">Reference proteome</keyword>
<accession>A0AAW1RL89</accession>
<proteinExistence type="predicted"/>
<dbReference type="AlphaFoldDB" id="A0AAW1RL89"/>
<gene>
    <name evidence="2" type="ORF">WJX74_001324</name>
</gene>
<comment type="caution">
    <text evidence="2">The sequence shown here is derived from an EMBL/GenBank/DDBJ whole genome shotgun (WGS) entry which is preliminary data.</text>
</comment>
<evidence type="ECO:0000313" key="2">
    <source>
        <dbReference type="EMBL" id="KAK9834415.1"/>
    </source>
</evidence>
<reference evidence="2 3" key="1">
    <citation type="journal article" date="2024" name="Nat. Commun.">
        <title>Phylogenomics reveals the evolutionary origins of lichenization in chlorophyte algae.</title>
        <authorList>
            <person name="Puginier C."/>
            <person name="Libourel C."/>
            <person name="Otte J."/>
            <person name="Skaloud P."/>
            <person name="Haon M."/>
            <person name="Grisel S."/>
            <person name="Petersen M."/>
            <person name="Berrin J.G."/>
            <person name="Delaux P.M."/>
            <person name="Dal Grande F."/>
            <person name="Keller J."/>
        </authorList>
    </citation>
    <scope>NUCLEOTIDE SEQUENCE [LARGE SCALE GENOMIC DNA]</scope>
    <source>
        <strain evidence="2 3">SAG 2145</strain>
    </source>
</reference>
<dbReference type="EMBL" id="JALJOS010000009">
    <property type="protein sequence ID" value="KAK9834415.1"/>
    <property type="molecule type" value="Genomic_DNA"/>
</dbReference>
<feature type="region of interest" description="Disordered" evidence="1">
    <location>
        <begin position="49"/>
        <end position="77"/>
    </location>
</feature>
<dbReference type="Proteomes" id="UP001438707">
    <property type="component" value="Unassembled WGS sequence"/>
</dbReference>
<protein>
    <submittedName>
        <fullName evidence="2">Uncharacterized protein</fullName>
    </submittedName>
</protein>